<keyword evidence="2" id="KW-1185">Reference proteome</keyword>
<dbReference type="Proteomes" id="UP001501175">
    <property type="component" value="Unassembled WGS sequence"/>
</dbReference>
<evidence type="ECO:0000313" key="1">
    <source>
        <dbReference type="EMBL" id="GAA4464170.1"/>
    </source>
</evidence>
<reference evidence="2" key="1">
    <citation type="journal article" date="2019" name="Int. J. Syst. Evol. Microbiol.">
        <title>The Global Catalogue of Microorganisms (GCM) 10K type strain sequencing project: providing services to taxonomists for standard genome sequencing and annotation.</title>
        <authorList>
            <consortium name="The Broad Institute Genomics Platform"/>
            <consortium name="The Broad Institute Genome Sequencing Center for Infectious Disease"/>
            <person name="Wu L."/>
            <person name="Ma J."/>
        </authorList>
    </citation>
    <scope>NUCLEOTIDE SEQUENCE [LARGE SCALE GENOMIC DNA]</scope>
    <source>
        <strain evidence="2">JCM 17927</strain>
    </source>
</reference>
<organism evidence="1 2">
    <name type="scientific">Nibrella saemangeumensis</name>
    <dbReference type="NCBI Taxonomy" id="1084526"/>
    <lineage>
        <taxon>Bacteria</taxon>
        <taxon>Pseudomonadati</taxon>
        <taxon>Bacteroidota</taxon>
        <taxon>Cytophagia</taxon>
        <taxon>Cytophagales</taxon>
        <taxon>Spirosomataceae</taxon>
        <taxon>Nibrella</taxon>
    </lineage>
</organism>
<evidence type="ECO:0000313" key="2">
    <source>
        <dbReference type="Proteomes" id="UP001501175"/>
    </source>
</evidence>
<name>A0ABP8NDN1_9BACT</name>
<sequence>MAGKKYAELADTDEIVVEVAGRSVSVGGKQKKIENDRQLVVSKAWYEDLERDKDGDPLQFPQGIKLLGIPKYKEVNDAMGRRREYTVEPFAEAKKA</sequence>
<proteinExistence type="predicted"/>
<comment type="caution">
    <text evidence="1">The sequence shown here is derived from an EMBL/GenBank/DDBJ whole genome shotgun (WGS) entry which is preliminary data.</text>
</comment>
<accession>A0ABP8NDN1</accession>
<gene>
    <name evidence="1" type="ORF">GCM10023189_43100</name>
</gene>
<dbReference type="RefSeq" id="WP_345246960.1">
    <property type="nucleotide sequence ID" value="NZ_BAABHD010000076.1"/>
</dbReference>
<dbReference type="EMBL" id="BAABHD010000076">
    <property type="protein sequence ID" value="GAA4464170.1"/>
    <property type="molecule type" value="Genomic_DNA"/>
</dbReference>
<protein>
    <submittedName>
        <fullName evidence="1">Uncharacterized protein</fullName>
    </submittedName>
</protein>